<protein>
    <submittedName>
        <fullName evidence="9">Uncharacterized protein</fullName>
    </submittedName>
</protein>
<evidence type="ECO:0000313" key="9">
    <source>
        <dbReference type="EMBL" id="CAH0102805.1"/>
    </source>
</evidence>
<evidence type="ECO:0000256" key="7">
    <source>
        <dbReference type="ARBA" id="ARBA00023180"/>
    </source>
</evidence>
<dbReference type="InterPro" id="IPR052192">
    <property type="entry name" value="Insect_Ionotropic_Sensory_Rcpt"/>
</dbReference>
<dbReference type="AlphaFoldDB" id="A0A8J2RMH7"/>
<feature type="transmembrane region" description="Helical" evidence="8">
    <location>
        <begin position="65"/>
        <end position="84"/>
    </location>
</feature>
<keyword evidence="5 8" id="KW-0472">Membrane</keyword>
<dbReference type="OrthoDB" id="5984008at2759"/>
<evidence type="ECO:0000256" key="6">
    <source>
        <dbReference type="ARBA" id="ARBA00023170"/>
    </source>
</evidence>
<accession>A0A8J2RMH7</accession>
<organism evidence="9 10">
    <name type="scientific">Daphnia galeata</name>
    <dbReference type="NCBI Taxonomy" id="27404"/>
    <lineage>
        <taxon>Eukaryota</taxon>
        <taxon>Metazoa</taxon>
        <taxon>Ecdysozoa</taxon>
        <taxon>Arthropoda</taxon>
        <taxon>Crustacea</taxon>
        <taxon>Branchiopoda</taxon>
        <taxon>Diplostraca</taxon>
        <taxon>Cladocera</taxon>
        <taxon>Anomopoda</taxon>
        <taxon>Daphniidae</taxon>
        <taxon>Daphnia</taxon>
    </lineage>
</organism>
<sequence length="336" mass="37566">MGVFIYTNCVDLQTVDIGLGPFSVTHSRSKVVDFSVGFYEDGNAILIPPPAVENRLLACTKPFRLETWLTLMLFATILPVILWQHSEFYWIHYRDKCPTLGNKYFVILGVLIGQCILMSFLRFPKLLPVINQLEELPGSHLKWVVLRGTALDSLFLDASSGVYKTIGGIVIYQRGALIDVHLDGVHLVASGGYAYIAGKSNLESSLYEDYTRTGKCRLSIAKQEFFKINVAFAFSKNSPLKAFMDEKYNFENEAGLVIYWKKIYGAAPTGGKCGKVKQSDTGPKSLSLTDFQGAFIILIIGFGLTSLVFLFEQFPFIYRSLCRLSFFNNCRGTSAI</sequence>
<feature type="transmembrane region" description="Helical" evidence="8">
    <location>
        <begin position="293"/>
        <end position="311"/>
    </location>
</feature>
<comment type="caution">
    <text evidence="9">The sequence shown here is derived from an EMBL/GenBank/DDBJ whole genome shotgun (WGS) entry which is preliminary data.</text>
</comment>
<comment type="subcellular location">
    <subcellularLocation>
        <location evidence="1">Cell membrane</location>
        <topology evidence="1">Multi-pass membrane protein</topology>
    </subcellularLocation>
</comment>
<evidence type="ECO:0000256" key="5">
    <source>
        <dbReference type="ARBA" id="ARBA00023136"/>
    </source>
</evidence>
<evidence type="ECO:0000256" key="2">
    <source>
        <dbReference type="ARBA" id="ARBA00022475"/>
    </source>
</evidence>
<keyword evidence="6" id="KW-0675">Receptor</keyword>
<keyword evidence="2" id="KW-1003">Cell membrane</keyword>
<gene>
    <name evidence="9" type="ORF">DGAL_LOCUS5329</name>
</gene>
<evidence type="ECO:0000256" key="8">
    <source>
        <dbReference type="SAM" id="Phobius"/>
    </source>
</evidence>
<dbReference type="PANTHER" id="PTHR42643">
    <property type="entry name" value="IONOTROPIC RECEPTOR 20A-RELATED"/>
    <property type="match status" value="1"/>
</dbReference>
<dbReference type="PANTHER" id="PTHR42643:SF24">
    <property type="entry name" value="IONOTROPIC RECEPTOR 60A"/>
    <property type="match status" value="1"/>
</dbReference>
<evidence type="ECO:0000256" key="3">
    <source>
        <dbReference type="ARBA" id="ARBA00022692"/>
    </source>
</evidence>
<keyword evidence="7" id="KW-0325">Glycoprotein</keyword>
<evidence type="ECO:0000256" key="1">
    <source>
        <dbReference type="ARBA" id="ARBA00004651"/>
    </source>
</evidence>
<dbReference type="Proteomes" id="UP000789390">
    <property type="component" value="Unassembled WGS sequence"/>
</dbReference>
<feature type="transmembrane region" description="Helical" evidence="8">
    <location>
        <begin position="104"/>
        <end position="123"/>
    </location>
</feature>
<name>A0A8J2RMH7_9CRUS</name>
<evidence type="ECO:0000313" key="10">
    <source>
        <dbReference type="Proteomes" id="UP000789390"/>
    </source>
</evidence>
<reference evidence="9" key="1">
    <citation type="submission" date="2021-11" db="EMBL/GenBank/DDBJ databases">
        <authorList>
            <person name="Schell T."/>
        </authorList>
    </citation>
    <scope>NUCLEOTIDE SEQUENCE</scope>
    <source>
        <strain evidence="9">M5</strain>
    </source>
</reference>
<dbReference type="Gene3D" id="3.40.190.10">
    <property type="entry name" value="Periplasmic binding protein-like II"/>
    <property type="match status" value="1"/>
</dbReference>
<keyword evidence="3 8" id="KW-0812">Transmembrane</keyword>
<dbReference type="SUPFAM" id="SSF53850">
    <property type="entry name" value="Periplasmic binding protein-like II"/>
    <property type="match status" value="1"/>
</dbReference>
<keyword evidence="4 8" id="KW-1133">Transmembrane helix</keyword>
<dbReference type="EMBL" id="CAKKLH010000093">
    <property type="protein sequence ID" value="CAH0102805.1"/>
    <property type="molecule type" value="Genomic_DNA"/>
</dbReference>
<evidence type="ECO:0000256" key="4">
    <source>
        <dbReference type="ARBA" id="ARBA00022989"/>
    </source>
</evidence>
<keyword evidence="10" id="KW-1185">Reference proteome</keyword>
<dbReference type="GO" id="GO:0005886">
    <property type="term" value="C:plasma membrane"/>
    <property type="evidence" value="ECO:0007669"/>
    <property type="project" value="UniProtKB-SubCell"/>
</dbReference>
<proteinExistence type="predicted"/>